<reference evidence="1 2" key="1">
    <citation type="submission" date="2018-05" db="EMBL/GenBank/DDBJ databases">
        <title>Genomic Encyclopedia of Type Strains, Phase IV (KMG-V): Genome sequencing to study the core and pangenomes of soil and plant-associated prokaryotes.</title>
        <authorList>
            <person name="Whitman W."/>
        </authorList>
    </citation>
    <scope>NUCLEOTIDE SEQUENCE [LARGE SCALE GENOMIC DNA]</scope>
    <source>
        <strain evidence="1 2">SLV-132</strain>
    </source>
</reference>
<proteinExistence type="predicted"/>
<protein>
    <submittedName>
        <fullName evidence="1">Uncharacterized protein</fullName>
    </submittedName>
</protein>
<comment type="caution">
    <text evidence="1">The sequence shown here is derived from an EMBL/GenBank/DDBJ whole genome shotgun (WGS) entry which is preliminary data.</text>
</comment>
<sequence length="81" mass="8778">MTSHNNTVRGTARQGHRTPQGVYVERAYTYLTPDLWERLYALSKDAGVSASQYIAHLISTADHGTATQGLTNVSTNSPASL</sequence>
<keyword evidence="2" id="KW-1185">Reference proteome</keyword>
<evidence type="ECO:0000313" key="2">
    <source>
        <dbReference type="Proteomes" id="UP000245754"/>
    </source>
</evidence>
<dbReference type="AlphaFoldDB" id="A0A316F349"/>
<accession>A0A316F349</accession>
<gene>
    <name evidence="1" type="ORF">C7419_1012571</name>
</gene>
<name>A0A316F349_9BURK</name>
<evidence type="ECO:0000313" key="1">
    <source>
        <dbReference type="EMBL" id="PWK38672.1"/>
    </source>
</evidence>
<dbReference type="EMBL" id="QGGT01000001">
    <property type="protein sequence ID" value="PWK38672.1"/>
    <property type="molecule type" value="Genomic_DNA"/>
</dbReference>
<organism evidence="1 2">
    <name type="scientific">Cupriavidus plantarum</name>
    <dbReference type="NCBI Taxonomy" id="942865"/>
    <lineage>
        <taxon>Bacteria</taxon>
        <taxon>Pseudomonadati</taxon>
        <taxon>Pseudomonadota</taxon>
        <taxon>Betaproteobacteria</taxon>
        <taxon>Burkholderiales</taxon>
        <taxon>Burkholderiaceae</taxon>
        <taxon>Cupriavidus</taxon>
    </lineage>
</organism>
<dbReference type="Proteomes" id="UP000245754">
    <property type="component" value="Unassembled WGS sequence"/>
</dbReference>